<accession>A0ACC0CM23</accession>
<proteinExistence type="predicted"/>
<gene>
    <name evidence="1" type="ORF">F4821DRAFT_249405</name>
</gene>
<sequence length="546" mass="58448">MDSSPTPVSSGYGGRFWAIIASLSIMSILSALDISAISTALPSIVDDLGSNSAYIWIANAYFLTSTAFQPLYGQTANIFGRRSLTLVIVFLFAVGSAVSGPAPSLGALIAGRAIQGMGGGGINVMIDMIVCDLVPLRERSKFIGIIFGTFSVAVALGPLIGGLLAERVSWRWVFYINLPIAGVAWVALALVLKVRYKRDATRNALKRVDFGGNALLVASVVAVLLALTWGGTDFPWSSWRTLVPLILGFAGLILFLGIQTRVPEPTMPPRLFSNRTSIGSYGLTFVHSILSYWMTYFLPLYFQAVLEADPVTSGVNLLPTVVVSMPFAIIAGVGLSKFGRYRPWHFIGVALFAISFGLFSLLDENSSRAYWAGIQCIGAAAGGVLTTTTLPAAQSTLTEEDQAVATATWAFIRSFGAVWGVAIPAAIFNSRVNSLLGRLRDENLRELLANGGAYGLASGDFMASFNSDPPLKAQVKGIYVDSLKLCWQVGIGFSLLGFLIALIVKEVPLRTELETEFGMETSDKRANGETIDQDDMPEKTTSTSGI</sequence>
<dbReference type="Proteomes" id="UP001497680">
    <property type="component" value="Unassembled WGS sequence"/>
</dbReference>
<evidence type="ECO:0000313" key="1">
    <source>
        <dbReference type="EMBL" id="KAI6081401.1"/>
    </source>
</evidence>
<evidence type="ECO:0000313" key="2">
    <source>
        <dbReference type="Proteomes" id="UP001497680"/>
    </source>
</evidence>
<protein>
    <submittedName>
        <fullName evidence="1">Multidrug resistance protein fnx1</fullName>
    </submittedName>
</protein>
<comment type="caution">
    <text evidence="1">The sequence shown here is derived from an EMBL/GenBank/DDBJ whole genome shotgun (WGS) entry which is preliminary data.</text>
</comment>
<name>A0ACC0CM23_9PEZI</name>
<dbReference type="EMBL" id="MU394397">
    <property type="protein sequence ID" value="KAI6081401.1"/>
    <property type="molecule type" value="Genomic_DNA"/>
</dbReference>
<keyword evidence="2" id="KW-1185">Reference proteome</keyword>
<reference evidence="1 2" key="1">
    <citation type="journal article" date="2022" name="New Phytol.">
        <title>Ecological generalism drives hyperdiversity of secondary metabolite gene clusters in xylarialean endophytes.</title>
        <authorList>
            <person name="Franco M.E.E."/>
            <person name="Wisecaver J.H."/>
            <person name="Arnold A.E."/>
            <person name="Ju Y.M."/>
            <person name="Slot J.C."/>
            <person name="Ahrendt S."/>
            <person name="Moore L.P."/>
            <person name="Eastman K.E."/>
            <person name="Scott K."/>
            <person name="Konkel Z."/>
            <person name="Mondo S.J."/>
            <person name="Kuo A."/>
            <person name="Hayes R.D."/>
            <person name="Haridas S."/>
            <person name="Andreopoulos B."/>
            <person name="Riley R."/>
            <person name="LaButti K."/>
            <person name="Pangilinan J."/>
            <person name="Lipzen A."/>
            <person name="Amirebrahimi M."/>
            <person name="Yan J."/>
            <person name="Adam C."/>
            <person name="Keymanesh K."/>
            <person name="Ng V."/>
            <person name="Louie K."/>
            <person name="Northen T."/>
            <person name="Drula E."/>
            <person name="Henrissat B."/>
            <person name="Hsieh H.M."/>
            <person name="Youens-Clark K."/>
            <person name="Lutzoni F."/>
            <person name="Miadlikowska J."/>
            <person name="Eastwood D.C."/>
            <person name="Hamelin R.C."/>
            <person name="Grigoriev I.V."/>
            <person name="U'Ren J.M."/>
        </authorList>
    </citation>
    <scope>NUCLEOTIDE SEQUENCE [LARGE SCALE GENOMIC DNA]</scope>
    <source>
        <strain evidence="1 2">ER1909</strain>
    </source>
</reference>
<organism evidence="1 2">
    <name type="scientific">Hypoxylon rubiginosum</name>
    <dbReference type="NCBI Taxonomy" id="110542"/>
    <lineage>
        <taxon>Eukaryota</taxon>
        <taxon>Fungi</taxon>
        <taxon>Dikarya</taxon>
        <taxon>Ascomycota</taxon>
        <taxon>Pezizomycotina</taxon>
        <taxon>Sordariomycetes</taxon>
        <taxon>Xylariomycetidae</taxon>
        <taxon>Xylariales</taxon>
        <taxon>Hypoxylaceae</taxon>
        <taxon>Hypoxylon</taxon>
    </lineage>
</organism>